<keyword evidence="2" id="KW-1185">Reference proteome</keyword>
<dbReference type="EMBL" id="JBHSWT010000662">
    <property type="protein sequence ID" value="MFC6772145.1"/>
    <property type="molecule type" value="Genomic_DNA"/>
</dbReference>
<evidence type="ECO:0000313" key="1">
    <source>
        <dbReference type="EMBL" id="MFC6772145.1"/>
    </source>
</evidence>
<comment type="caution">
    <text evidence="1">The sequence shown here is derived from an EMBL/GenBank/DDBJ whole genome shotgun (WGS) entry which is preliminary data.</text>
</comment>
<gene>
    <name evidence="1" type="ORF">ACFQDD_11570</name>
</gene>
<proteinExistence type="predicted"/>
<reference evidence="1 2" key="1">
    <citation type="journal article" date="2019" name="Int. J. Syst. Evol. Microbiol.">
        <title>The Global Catalogue of Microorganisms (GCM) 10K type strain sequencing project: providing services to taxonomists for standard genome sequencing and annotation.</title>
        <authorList>
            <consortium name="The Broad Institute Genomics Platform"/>
            <consortium name="The Broad Institute Genome Sequencing Center for Infectious Disease"/>
            <person name="Wu L."/>
            <person name="Ma J."/>
        </authorList>
    </citation>
    <scope>NUCLEOTIDE SEQUENCE [LARGE SCALE GENOMIC DNA]</scope>
    <source>
        <strain evidence="1 2">PJ61</strain>
    </source>
</reference>
<organism evidence="1 2">
    <name type="scientific">Halorubrum pallidum</name>
    <dbReference type="NCBI Taxonomy" id="1526114"/>
    <lineage>
        <taxon>Archaea</taxon>
        <taxon>Methanobacteriati</taxon>
        <taxon>Methanobacteriota</taxon>
        <taxon>Stenosarchaea group</taxon>
        <taxon>Halobacteria</taxon>
        <taxon>Halobacteriales</taxon>
        <taxon>Haloferacaceae</taxon>
        <taxon>Halorubrum</taxon>
    </lineage>
</organism>
<evidence type="ECO:0000313" key="2">
    <source>
        <dbReference type="Proteomes" id="UP001596274"/>
    </source>
</evidence>
<accession>A0ABD5T664</accession>
<sequence>MGPPSLPRTHLDGWRRVAETVERPFDAGPVSVEAHTVRYERDGPPPRPFVFASRLRIRPETAPNAALTRL</sequence>
<dbReference type="AlphaFoldDB" id="A0ABD5T664"/>
<name>A0ABD5T664_9EURY</name>
<protein>
    <submittedName>
        <fullName evidence="1">Uncharacterized protein</fullName>
    </submittedName>
</protein>
<dbReference type="Pfam" id="PF20127">
    <property type="entry name" value="DUF6517"/>
    <property type="match status" value="1"/>
</dbReference>
<dbReference type="Proteomes" id="UP001596274">
    <property type="component" value="Unassembled WGS sequence"/>
</dbReference>
<dbReference type="InterPro" id="IPR045396">
    <property type="entry name" value="DUF6517"/>
</dbReference>
<feature type="non-terminal residue" evidence="1">
    <location>
        <position position="70"/>
    </location>
</feature>